<dbReference type="Gene3D" id="1.10.260.40">
    <property type="entry name" value="lambda repressor-like DNA-binding domains"/>
    <property type="match status" value="1"/>
</dbReference>
<reference evidence="2 3" key="1">
    <citation type="submission" date="2017-06" db="EMBL/GenBank/DDBJ databases">
        <title>Complete genome of Helicobacter apodemus.</title>
        <authorList>
            <person name="Cho S."/>
        </authorList>
    </citation>
    <scope>NUCLEOTIDE SEQUENCE [LARGE SCALE GENOMIC DNA]</scope>
    <source>
        <strain evidence="3">SNUVETPUB-15-01</strain>
    </source>
</reference>
<dbReference type="EMBL" id="CP021886">
    <property type="protein sequence ID" value="AWI33902.1"/>
    <property type="molecule type" value="Genomic_DNA"/>
</dbReference>
<name>A0A2U8FCF5_9HELI</name>
<dbReference type="PROSITE" id="PS50943">
    <property type="entry name" value="HTH_CROC1"/>
    <property type="match status" value="1"/>
</dbReference>
<dbReference type="OrthoDB" id="5325594at2"/>
<dbReference type="Pfam" id="PF01381">
    <property type="entry name" value="HTH_3"/>
    <property type="match status" value="1"/>
</dbReference>
<dbReference type="CDD" id="cd00093">
    <property type="entry name" value="HTH_XRE"/>
    <property type="match status" value="1"/>
</dbReference>
<dbReference type="SUPFAM" id="SSF47413">
    <property type="entry name" value="lambda repressor-like DNA-binding domains"/>
    <property type="match status" value="1"/>
</dbReference>
<dbReference type="RefSeq" id="WP_108910764.1">
    <property type="nucleotide sequence ID" value="NZ_CP021886.1"/>
</dbReference>
<evidence type="ECO:0000259" key="1">
    <source>
        <dbReference type="PROSITE" id="PS50943"/>
    </source>
</evidence>
<sequence length="73" mass="8349">MAKNSDNLIKKTCKELGLTQKELAEQMGIAENTISQWSRGVAPTPAWAVKMFELLKIERQYNTIKDFFINSTK</sequence>
<gene>
    <name evidence="2" type="ORF">CDV25_03340</name>
</gene>
<protein>
    <submittedName>
        <fullName evidence="2">Transcriptional regulator</fullName>
    </submittedName>
</protein>
<dbReference type="SMART" id="SM00530">
    <property type="entry name" value="HTH_XRE"/>
    <property type="match status" value="1"/>
</dbReference>
<evidence type="ECO:0000313" key="2">
    <source>
        <dbReference type="EMBL" id="AWI33902.1"/>
    </source>
</evidence>
<dbReference type="KEGG" id="had:CDV25_03340"/>
<feature type="domain" description="HTH cro/C1-type" evidence="1">
    <location>
        <begin position="9"/>
        <end position="62"/>
    </location>
</feature>
<evidence type="ECO:0000313" key="3">
    <source>
        <dbReference type="Proteomes" id="UP000244890"/>
    </source>
</evidence>
<dbReference type="AlphaFoldDB" id="A0A2U8FCF5"/>
<dbReference type="GO" id="GO:0003677">
    <property type="term" value="F:DNA binding"/>
    <property type="evidence" value="ECO:0007669"/>
    <property type="project" value="InterPro"/>
</dbReference>
<dbReference type="Proteomes" id="UP000244890">
    <property type="component" value="Chromosome"/>
</dbReference>
<dbReference type="InterPro" id="IPR010982">
    <property type="entry name" value="Lambda_DNA-bd_dom_sf"/>
</dbReference>
<proteinExistence type="predicted"/>
<organism evidence="2 3">
    <name type="scientific">Helicobacter apodemus</name>
    <dbReference type="NCBI Taxonomy" id="135569"/>
    <lineage>
        <taxon>Bacteria</taxon>
        <taxon>Pseudomonadati</taxon>
        <taxon>Campylobacterota</taxon>
        <taxon>Epsilonproteobacteria</taxon>
        <taxon>Campylobacterales</taxon>
        <taxon>Helicobacteraceae</taxon>
        <taxon>Helicobacter</taxon>
    </lineage>
</organism>
<accession>A0A2U8FCF5</accession>
<dbReference type="InterPro" id="IPR001387">
    <property type="entry name" value="Cro/C1-type_HTH"/>
</dbReference>